<dbReference type="Pfam" id="PF00005">
    <property type="entry name" value="ABC_tran"/>
    <property type="match status" value="1"/>
</dbReference>
<evidence type="ECO:0000256" key="1">
    <source>
        <dbReference type="ARBA" id="ARBA00005417"/>
    </source>
</evidence>
<dbReference type="InterPro" id="IPR003593">
    <property type="entry name" value="AAA+_ATPase"/>
</dbReference>
<evidence type="ECO:0000256" key="3">
    <source>
        <dbReference type="ARBA" id="ARBA00022741"/>
    </source>
</evidence>
<evidence type="ECO:0000256" key="4">
    <source>
        <dbReference type="ARBA" id="ARBA00022840"/>
    </source>
</evidence>
<feature type="domain" description="ABC transporter" evidence="5">
    <location>
        <begin position="14"/>
        <end position="245"/>
    </location>
</feature>
<keyword evidence="3" id="KW-0547">Nucleotide-binding</keyword>
<evidence type="ECO:0000259" key="5">
    <source>
        <dbReference type="PROSITE" id="PS50893"/>
    </source>
</evidence>
<dbReference type="AlphaFoldDB" id="A0A7C4KYF7"/>
<dbReference type="GO" id="GO:0016887">
    <property type="term" value="F:ATP hydrolysis activity"/>
    <property type="evidence" value="ECO:0007669"/>
    <property type="project" value="InterPro"/>
</dbReference>
<dbReference type="CDD" id="cd03235">
    <property type="entry name" value="ABC_Metallic_Cations"/>
    <property type="match status" value="1"/>
</dbReference>
<evidence type="ECO:0000256" key="2">
    <source>
        <dbReference type="ARBA" id="ARBA00022448"/>
    </source>
</evidence>
<gene>
    <name evidence="6" type="ORF">ENT17_03155</name>
</gene>
<dbReference type="InterPro" id="IPR003439">
    <property type="entry name" value="ABC_transporter-like_ATP-bd"/>
</dbReference>
<dbReference type="EMBL" id="DSXR01000040">
    <property type="protein sequence ID" value="HGS86596.1"/>
    <property type="molecule type" value="Genomic_DNA"/>
</dbReference>
<sequence length="270" mass="29839">MPRLHAHEAGKPILRLDKVTVSYESGKALDEISFELQRGERLAVVGPNGAGKSTLFKVIAGVLHPTSGLVEVAGSQPDGHICIAYVPQRSQVDWNFPLQVRDVVMMGRVGKIGWLRRPTPKDQQIVRRALETVGLQELADRQIGQLSGGQQQRMFIARALAQEAELMLMDEPFTGLDVPAQEELFRILDSLRTQGVTVMVALHDLQTASERFDRVMLLNRRLIGLGSAEQIFTPEHLIAAYGGHLRLIPSQQGFIALGDTCCDEGEHDHL</sequence>
<proteinExistence type="inferred from homology"/>
<dbReference type="InterPro" id="IPR017871">
    <property type="entry name" value="ABC_transporter-like_CS"/>
</dbReference>
<evidence type="ECO:0000313" key="6">
    <source>
        <dbReference type="EMBL" id="HGS86596.1"/>
    </source>
</evidence>
<name>A0A7C4KYF7_9CHLR</name>
<keyword evidence="4 6" id="KW-0067">ATP-binding</keyword>
<dbReference type="SMART" id="SM00382">
    <property type="entry name" value="AAA"/>
    <property type="match status" value="1"/>
</dbReference>
<reference evidence="6" key="1">
    <citation type="journal article" date="2020" name="mSystems">
        <title>Genome- and Community-Level Interaction Insights into Carbon Utilization and Element Cycling Functions of Hydrothermarchaeota in Hydrothermal Sediment.</title>
        <authorList>
            <person name="Zhou Z."/>
            <person name="Liu Y."/>
            <person name="Xu W."/>
            <person name="Pan J."/>
            <person name="Luo Z.H."/>
            <person name="Li M."/>
        </authorList>
    </citation>
    <scope>NUCLEOTIDE SEQUENCE [LARGE SCALE GENOMIC DNA]</scope>
    <source>
        <strain evidence="6">SpSt-556</strain>
    </source>
</reference>
<dbReference type="FunFam" id="3.40.50.300:FF:000134">
    <property type="entry name" value="Iron-enterobactin ABC transporter ATP-binding protein"/>
    <property type="match status" value="1"/>
</dbReference>
<dbReference type="PANTHER" id="PTHR42734">
    <property type="entry name" value="METAL TRANSPORT SYSTEM ATP-BINDING PROTEIN TM_0124-RELATED"/>
    <property type="match status" value="1"/>
</dbReference>
<organism evidence="6">
    <name type="scientific">Bellilinea caldifistulae</name>
    <dbReference type="NCBI Taxonomy" id="360411"/>
    <lineage>
        <taxon>Bacteria</taxon>
        <taxon>Bacillati</taxon>
        <taxon>Chloroflexota</taxon>
        <taxon>Anaerolineae</taxon>
        <taxon>Anaerolineales</taxon>
        <taxon>Anaerolineaceae</taxon>
        <taxon>Bellilinea</taxon>
    </lineage>
</organism>
<dbReference type="PROSITE" id="PS00211">
    <property type="entry name" value="ABC_TRANSPORTER_1"/>
    <property type="match status" value="1"/>
</dbReference>
<comment type="caution">
    <text evidence="6">The sequence shown here is derived from an EMBL/GenBank/DDBJ whole genome shotgun (WGS) entry which is preliminary data.</text>
</comment>
<protein>
    <submittedName>
        <fullName evidence="6">Metal ABC transporter ATP-binding protein</fullName>
    </submittedName>
</protein>
<dbReference type="InterPro" id="IPR050153">
    <property type="entry name" value="Metal_Ion_Import_ABC"/>
</dbReference>
<accession>A0A7C4KYF7</accession>
<dbReference type="PROSITE" id="PS50893">
    <property type="entry name" value="ABC_TRANSPORTER_2"/>
    <property type="match status" value="1"/>
</dbReference>
<dbReference type="PANTHER" id="PTHR42734:SF5">
    <property type="entry name" value="IRON TRANSPORT SYSTEM ATP-BINDING PROTEIN HI_0361-RELATED"/>
    <property type="match status" value="1"/>
</dbReference>
<dbReference type="GO" id="GO:0005524">
    <property type="term" value="F:ATP binding"/>
    <property type="evidence" value="ECO:0007669"/>
    <property type="project" value="UniProtKB-KW"/>
</dbReference>
<comment type="similarity">
    <text evidence="1">Belongs to the ABC transporter superfamily.</text>
</comment>
<dbReference type="InterPro" id="IPR027417">
    <property type="entry name" value="P-loop_NTPase"/>
</dbReference>
<dbReference type="SUPFAM" id="SSF52540">
    <property type="entry name" value="P-loop containing nucleoside triphosphate hydrolases"/>
    <property type="match status" value="1"/>
</dbReference>
<dbReference type="Gene3D" id="3.40.50.300">
    <property type="entry name" value="P-loop containing nucleotide triphosphate hydrolases"/>
    <property type="match status" value="1"/>
</dbReference>
<keyword evidence="2" id="KW-0813">Transport</keyword>